<keyword evidence="5 11" id="KW-0808">Transferase</keyword>
<evidence type="ECO:0000256" key="8">
    <source>
        <dbReference type="ARBA" id="ARBA00022842"/>
    </source>
</evidence>
<accession>A0ABU5MTW0</accession>
<evidence type="ECO:0000256" key="9">
    <source>
        <dbReference type="ARBA" id="ARBA00031306"/>
    </source>
</evidence>
<dbReference type="EC" id="2.7.1.180" evidence="2 11"/>
<dbReference type="Proteomes" id="UP001290861">
    <property type="component" value="Unassembled WGS sequence"/>
</dbReference>
<dbReference type="RefSeq" id="WP_322607388.1">
    <property type="nucleotide sequence ID" value="NZ_JARVCO010000002.1"/>
</dbReference>
<organism evidence="12 13">
    <name type="scientific">Pontiella agarivorans</name>
    <dbReference type="NCBI Taxonomy" id="3038953"/>
    <lineage>
        <taxon>Bacteria</taxon>
        <taxon>Pseudomonadati</taxon>
        <taxon>Kiritimatiellota</taxon>
        <taxon>Kiritimatiellia</taxon>
        <taxon>Kiritimatiellales</taxon>
        <taxon>Pontiellaceae</taxon>
        <taxon>Pontiella</taxon>
    </lineage>
</organism>
<evidence type="ECO:0000256" key="4">
    <source>
        <dbReference type="ARBA" id="ARBA00022630"/>
    </source>
</evidence>
<protein>
    <recommendedName>
        <fullName evidence="3 11">FAD:protein FMN transferase</fullName>
        <ecNumber evidence="2 11">2.7.1.180</ecNumber>
    </recommendedName>
    <alternativeName>
        <fullName evidence="9 11">Flavin transferase</fullName>
    </alternativeName>
</protein>
<dbReference type="Gene3D" id="3.10.520.10">
    <property type="entry name" value="ApbE-like domains"/>
    <property type="match status" value="1"/>
</dbReference>
<dbReference type="GO" id="GO:0016740">
    <property type="term" value="F:transferase activity"/>
    <property type="evidence" value="ECO:0007669"/>
    <property type="project" value="UniProtKB-KW"/>
</dbReference>
<evidence type="ECO:0000256" key="5">
    <source>
        <dbReference type="ARBA" id="ARBA00022679"/>
    </source>
</evidence>
<evidence type="ECO:0000313" key="12">
    <source>
        <dbReference type="EMBL" id="MDZ8117587.1"/>
    </source>
</evidence>
<dbReference type="PIRSF" id="PIRSF006268">
    <property type="entry name" value="ApbE"/>
    <property type="match status" value="1"/>
</dbReference>
<evidence type="ECO:0000256" key="10">
    <source>
        <dbReference type="ARBA" id="ARBA00048540"/>
    </source>
</evidence>
<keyword evidence="8 11" id="KW-0460">Magnesium</keyword>
<evidence type="ECO:0000256" key="11">
    <source>
        <dbReference type="PIRNR" id="PIRNR006268"/>
    </source>
</evidence>
<proteinExistence type="inferred from homology"/>
<dbReference type="PANTHER" id="PTHR30040">
    <property type="entry name" value="THIAMINE BIOSYNTHESIS LIPOPROTEIN APBE"/>
    <property type="match status" value="1"/>
</dbReference>
<keyword evidence="4 11" id="KW-0285">Flavoprotein</keyword>
<comment type="cofactor">
    <cofactor evidence="1">
        <name>Mg(2+)</name>
        <dbReference type="ChEBI" id="CHEBI:18420"/>
    </cofactor>
</comment>
<sequence length="352" mass="38063">MTPKQVRKSLIALVVILVLTVGGMLRSVTLENPATGGETMGTGYSVKITGKVKQKALEQIYEQIQARLTEINRQMSTWDPDSEISRFNHSRSLDGFQCSEEFAQVVRRALELSEKSGGAFDPTLQPLLNLWGFGSEGHDRNVPDEEAIRIVKETTGADKLSIDASSRLLKTEPEISLALGAIAKGYGVDEVGKILAQAGLENWFIEIGGEVLASGVNPDGVPWRIGIQYPTTNPMSSKLQGIVSVKGGAIATSGNYRNYMEEDGVIYSHILDPRTGRAVKSHTASVTVSAPNCMDADALATALFVMGPEEGISWVESLDEVETMFLIRDETGKIAERFSSGFEQATGYSSAL</sequence>
<dbReference type="InterPro" id="IPR024932">
    <property type="entry name" value="ApbE"/>
</dbReference>
<dbReference type="InterPro" id="IPR003374">
    <property type="entry name" value="ApbE-like_sf"/>
</dbReference>
<gene>
    <name evidence="12" type="ORF">P9H32_03030</name>
</gene>
<name>A0ABU5MTW0_9BACT</name>
<dbReference type="SUPFAM" id="SSF143631">
    <property type="entry name" value="ApbE-like"/>
    <property type="match status" value="1"/>
</dbReference>
<evidence type="ECO:0000256" key="7">
    <source>
        <dbReference type="ARBA" id="ARBA00022827"/>
    </source>
</evidence>
<dbReference type="PANTHER" id="PTHR30040:SF2">
    <property type="entry name" value="FAD:PROTEIN FMN TRANSFERASE"/>
    <property type="match status" value="1"/>
</dbReference>
<evidence type="ECO:0000256" key="6">
    <source>
        <dbReference type="ARBA" id="ARBA00022723"/>
    </source>
</evidence>
<dbReference type="EMBL" id="JARVCO010000002">
    <property type="protein sequence ID" value="MDZ8117587.1"/>
    <property type="molecule type" value="Genomic_DNA"/>
</dbReference>
<comment type="similarity">
    <text evidence="11">Belongs to the ApbE family.</text>
</comment>
<evidence type="ECO:0000313" key="13">
    <source>
        <dbReference type="Proteomes" id="UP001290861"/>
    </source>
</evidence>
<comment type="catalytic activity">
    <reaction evidence="10 11">
        <text>L-threonyl-[protein] + FAD = FMN-L-threonyl-[protein] + AMP + H(+)</text>
        <dbReference type="Rhea" id="RHEA:36847"/>
        <dbReference type="Rhea" id="RHEA-COMP:11060"/>
        <dbReference type="Rhea" id="RHEA-COMP:11061"/>
        <dbReference type="ChEBI" id="CHEBI:15378"/>
        <dbReference type="ChEBI" id="CHEBI:30013"/>
        <dbReference type="ChEBI" id="CHEBI:57692"/>
        <dbReference type="ChEBI" id="CHEBI:74257"/>
        <dbReference type="ChEBI" id="CHEBI:456215"/>
        <dbReference type="EC" id="2.7.1.180"/>
    </reaction>
</comment>
<evidence type="ECO:0000256" key="3">
    <source>
        <dbReference type="ARBA" id="ARBA00016337"/>
    </source>
</evidence>
<dbReference type="Pfam" id="PF02424">
    <property type="entry name" value="ApbE"/>
    <property type="match status" value="1"/>
</dbReference>
<evidence type="ECO:0000256" key="2">
    <source>
        <dbReference type="ARBA" id="ARBA00011955"/>
    </source>
</evidence>
<reference evidence="12 13" key="1">
    <citation type="journal article" date="2024" name="Appl. Environ. Microbiol.">
        <title>Pontiella agarivorans sp. nov., a novel marine anaerobic bacterium capable of degrading macroalgal polysaccharides and fixing nitrogen.</title>
        <authorList>
            <person name="Liu N."/>
            <person name="Kivenson V."/>
            <person name="Peng X."/>
            <person name="Cui Z."/>
            <person name="Lankiewicz T.S."/>
            <person name="Gosselin K.M."/>
            <person name="English C.J."/>
            <person name="Blair E.M."/>
            <person name="O'Malley M.A."/>
            <person name="Valentine D.L."/>
        </authorList>
    </citation>
    <scope>NUCLEOTIDE SEQUENCE [LARGE SCALE GENOMIC DNA]</scope>
    <source>
        <strain evidence="12 13">NLcol2</strain>
    </source>
</reference>
<comment type="caution">
    <text evidence="12">The sequence shown here is derived from an EMBL/GenBank/DDBJ whole genome shotgun (WGS) entry which is preliminary data.</text>
</comment>
<keyword evidence="7 11" id="KW-0274">FAD</keyword>
<keyword evidence="6 11" id="KW-0479">Metal-binding</keyword>
<keyword evidence="13" id="KW-1185">Reference proteome</keyword>
<evidence type="ECO:0000256" key="1">
    <source>
        <dbReference type="ARBA" id="ARBA00001946"/>
    </source>
</evidence>